<dbReference type="GO" id="GO:0003677">
    <property type="term" value="F:DNA binding"/>
    <property type="evidence" value="ECO:0007669"/>
    <property type="project" value="UniProtKB-KW"/>
</dbReference>
<dbReference type="PRINTS" id="PR00037">
    <property type="entry name" value="HTHLACR"/>
</dbReference>
<dbReference type="Pfam" id="PF07702">
    <property type="entry name" value="UTRA"/>
    <property type="match status" value="1"/>
</dbReference>
<feature type="domain" description="HTH gntR-type" evidence="5">
    <location>
        <begin position="18"/>
        <end position="88"/>
    </location>
</feature>
<dbReference type="PANTHER" id="PTHR44846:SF1">
    <property type="entry name" value="MANNOSYL-D-GLYCERATE TRANSPORT_METABOLISM SYSTEM REPRESSOR MNGR-RELATED"/>
    <property type="match status" value="1"/>
</dbReference>
<dbReference type="PROSITE" id="PS50949">
    <property type="entry name" value="HTH_GNTR"/>
    <property type="match status" value="1"/>
</dbReference>
<organism evidence="6 7">
    <name type="scientific">Rubrivivax rivuli</name>
    <dbReference type="NCBI Taxonomy" id="1862385"/>
    <lineage>
        <taxon>Bacteria</taxon>
        <taxon>Pseudomonadati</taxon>
        <taxon>Pseudomonadota</taxon>
        <taxon>Betaproteobacteria</taxon>
        <taxon>Burkholderiales</taxon>
        <taxon>Sphaerotilaceae</taxon>
        <taxon>Rubrivivax</taxon>
    </lineage>
</organism>
<comment type="caution">
    <text evidence="6">The sequence shown here is derived from an EMBL/GenBank/DDBJ whole genome shotgun (WGS) entry which is preliminary data.</text>
</comment>
<evidence type="ECO:0000256" key="1">
    <source>
        <dbReference type="ARBA" id="ARBA00023015"/>
    </source>
</evidence>
<dbReference type="InterPro" id="IPR000524">
    <property type="entry name" value="Tscrpt_reg_HTH_GntR"/>
</dbReference>
<dbReference type="InterPro" id="IPR036388">
    <property type="entry name" value="WH-like_DNA-bd_sf"/>
</dbReference>
<name>A0A437RH13_9BURK</name>
<dbReference type="GO" id="GO:0003700">
    <property type="term" value="F:DNA-binding transcription factor activity"/>
    <property type="evidence" value="ECO:0007669"/>
    <property type="project" value="InterPro"/>
</dbReference>
<dbReference type="Proteomes" id="UP000285575">
    <property type="component" value="Unassembled WGS sequence"/>
</dbReference>
<proteinExistence type="predicted"/>
<evidence type="ECO:0000313" key="6">
    <source>
        <dbReference type="EMBL" id="RVU46042.1"/>
    </source>
</evidence>
<dbReference type="SUPFAM" id="SSF46785">
    <property type="entry name" value="Winged helix' DNA-binding domain"/>
    <property type="match status" value="1"/>
</dbReference>
<dbReference type="SUPFAM" id="SSF64288">
    <property type="entry name" value="Chorismate lyase-like"/>
    <property type="match status" value="1"/>
</dbReference>
<evidence type="ECO:0000256" key="2">
    <source>
        <dbReference type="ARBA" id="ARBA00023125"/>
    </source>
</evidence>
<dbReference type="Gene3D" id="3.40.1410.10">
    <property type="entry name" value="Chorismate lyase-like"/>
    <property type="match status" value="1"/>
</dbReference>
<dbReference type="Pfam" id="PF00392">
    <property type="entry name" value="GntR"/>
    <property type="match status" value="1"/>
</dbReference>
<protein>
    <submittedName>
        <fullName evidence="6">GntR family transcriptional regulator</fullName>
    </submittedName>
</protein>
<dbReference type="EMBL" id="SACR01000003">
    <property type="protein sequence ID" value="RVU46042.1"/>
    <property type="molecule type" value="Genomic_DNA"/>
</dbReference>
<dbReference type="PANTHER" id="PTHR44846">
    <property type="entry name" value="MANNOSYL-D-GLYCERATE TRANSPORT/METABOLISM SYSTEM REPRESSOR MNGR-RELATED"/>
    <property type="match status" value="1"/>
</dbReference>
<dbReference type="AlphaFoldDB" id="A0A437RH13"/>
<dbReference type="InterPro" id="IPR050679">
    <property type="entry name" value="Bact_HTH_transcr_reg"/>
</dbReference>
<dbReference type="SMART" id="SM00345">
    <property type="entry name" value="HTH_GNTR"/>
    <property type="match status" value="1"/>
</dbReference>
<evidence type="ECO:0000256" key="3">
    <source>
        <dbReference type="ARBA" id="ARBA00023163"/>
    </source>
</evidence>
<feature type="region of interest" description="Disordered" evidence="4">
    <location>
        <begin position="1"/>
        <end position="27"/>
    </location>
</feature>
<dbReference type="OrthoDB" id="8584262at2"/>
<sequence>MMKPHASPRPEAPAVAQPRKREERRDQLRRGLEAILQQAGSGTRLRPERELAEQLGVARETLRRALDELQARGLLERRQGAGTFVSGQSWLKPLLLRSFTEDMRERGLVASSELLSHGVSRADAKVALRLKAVPGSEVFEVQRLRLASGEPMAIEHTFLPCARLPGFDPARLVSASLYEVLQREYGLVVRNAAQEIQATVLTEDEARLLDVAPFSPALLVERLVFATDGEPVEYGKSLYRADRYRFEVNVGRALTSPETDAAAEGSANAP</sequence>
<dbReference type="GO" id="GO:0045892">
    <property type="term" value="P:negative regulation of DNA-templated transcription"/>
    <property type="evidence" value="ECO:0007669"/>
    <property type="project" value="TreeGrafter"/>
</dbReference>
<dbReference type="PRINTS" id="PR00035">
    <property type="entry name" value="HTHGNTR"/>
</dbReference>
<accession>A0A437RH13</accession>
<dbReference type="InterPro" id="IPR036390">
    <property type="entry name" value="WH_DNA-bd_sf"/>
</dbReference>
<dbReference type="Gene3D" id="1.10.10.10">
    <property type="entry name" value="Winged helix-like DNA-binding domain superfamily/Winged helix DNA-binding domain"/>
    <property type="match status" value="1"/>
</dbReference>
<keyword evidence="3" id="KW-0804">Transcription</keyword>
<gene>
    <name evidence="6" type="ORF">EOE66_09210</name>
</gene>
<dbReference type="CDD" id="cd07377">
    <property type="entry name" value="WHTH_GntR"/>
    <property type="match status" value="1"/>
</dbReference>
<dbReference type="InterPro" id="IPR028978">
    <property type="entry name" value="Chorismate_lyase_/UTRA_dom_sf"/>
</dbReference>
<keyword evidence="2" id="KW-0238">DNA-binding</keyword>
<reference evidence="6 7" key="1">
    <citation type="submission" date="2019-01" db="EMBL/GenBank/DDBJ databases">
        <authorList>
            <person name="Chen W.-M."/>
        </authorList>
    </citation>
    <scope>NUCLEOTIDE SEQUENCE [LARGE SCALE GENOMIC DNA]</scope>
    <source>
        <strain evidence="6 7">KYPY4</strain>
    </source>
</reference>
<dbReference type="SMART" id="SM00866">
    <property type="entry name" value="UTRA"/>
    <property type="match status" value="1"/>
</dbReference>
<keyword evidence="7" id="KW-1185">Reference proteome</keyword>
<evidence type="ECO:0000256" key="4">
    <source>
        <dbReference type="SAM" id="MobiDB-lite"/>
    </source>
</evidence>
<dbReference type="InterPro" id="IPR011663">
    <property type="entry name" value="UTRA"/>
</dbReference>
<evidence type="ECO:0000313" key="7">
    <source>
        <dbReference type="Proteomes" id="UP000285575"/>
    </source>
</evidence>
<evidence type="ECO:0000259" key="5">
    <source>
        <dbReference type="PROSITE" id="PS50949"/>
    </source>
</evidence>
<dbReference type="InterPro" id="IPR001034">
    <property type="entry name" value="DeoR_HTH"/>
</dbReference>
<keyword evidence="1" id="KW-0805">Transcription regulation</keyword>